<evidence type="ECO:0000313" key="7">
    <source>
        <dbReference type="Proteomes" id="UP000248544"/>
    </source>
</evidence>
<dbReference type="InterPro" id="IPR036291">
    <property type="entry name" value="NAD(P)-bd_dom_sf"/>
</dbReference>
<keyword evidence="7" id="KW-1185">Reference proteome</keyword>
<feature type="signal peptide" evidence="3">
    <location>
        <begin position="1"/>
        <end position="19"/>
    </location>
</feature>
<comment type="caution">
    <text evidence="6">The sequence shown here is derived from an EMBL/GenBank/DDBJ whole genome shotgun (WGS) entry which is preliminary data.</text>
</comment>
<organism evidence="6 7">
    <name type="scientific">Spongiactinospora gelatinilytica</name>
    <dbReference type="NCBI Taxonomy" id="2666298"/>
    <lineage>
        <taxon>Bacteria</taxon>
        <taxon>Bacillati</taxon>
        <taxon>Actinomycetota</taxon>
        <taxon>Actinomycetes</taxon>
        <taxon>Streptosporangiales</taxon>
        <taxon>Streptosporangiaceae</taxon>
        <taxon>Spongiactinospora</taxon>
    </lineage>
</organism>
<protein>
    <submittedName>
        <fullName evidence="6">6-phosphogluconate dehydrogenase</fullName>
    </submittedName>
</protein>
<dbReference type="InterPro" id="IPR015815">
    <property type="entry name" value="HIBADH-related"/>
</dbReference>
<keyword evidence="3" id="KW-0732">Signal</keyword>
<dbReference type="GO" id="GO:0016491">
    <property type="term" value="F:oxidoreductase activity"/>
    <property type="evidence" value="ECO:0007669"/>
    <property type="project" value="UniProtKB-KW"/>
</dbReference>
<dbReference type="EMBL" id="POUA01000068">
    <property type="protein sequence ID" value="PZG49752.1"/>
    <property type="molecule type" value="Genomic_DNA"/>
</dbReference>
<dbReference type="InterPro" id="IPR051265">
    <property type="entry name" value="HIBADH-related_NP60_sf"/>
</dbReference>
<dbReference type="Pfam" id="PF03446">
    <property type="entry name" value="NAD_binding_2"/>
    <property type="match status" value="1"/>
</dbReference>
<evidence type="ECO:0000259" key="4">
    <source>
        <dbReference type="Pfam" id="PF03446"/>
    </source>
</evidence>
<dbReference type="InterPro" id="IPR013328">
    <property type="entry name" value="6PGD_dom2"/>
</dbReference>
<reference evidence="6 7" key="1">
    <citation type="submission" date="2018-01" db="EMBL/GenBank/DDBJ databases">
        <title>Draft genome sequence of Sphaerisporangium sp. 7K107.</title>
        <authorList>
            <person name="Sahin N."/>
            <person name="Saygin H."/>
            <person name="Ay H."/>
        </authorList>
    </citation>
    <scope>NUCLEOTIDE SEQUENCE [LARGE SCALE GENOMIC DNA]</scope>
    <source>
        <strain evidence="6 7">7K107</strain>
    </source>
</reference>
<evidence type="ECO:0000313" key="6">
    <source>
        <dbReference type="EMBL" id="PZG49752.1"/>
    </source>
</evidence>
<dbReference type="SUPFAM" id="SSF51735">
    <property type="entry name" value="NAD(P)-binding Rossmann-fold domains"/>
    <property type="match status" value="1"/>
</dbReference>
<proteinExistence type="inferred from homology"/>
<dbReference type="Gene3D" id="1.10.1040.10">
    <property type="entry name" value="N-(1-d-carboxylethyl)-l-norvaline Dehydrogenase, domain 2"/>
    <property type="match status" value="1"/>
</dbReference>
<name>A0A2W2GPF9_9ACTN</name>
<dbReference type="GO" id="GO:0050661">
    <property type="term" value="F:NADP binding"/>
    <property type="evidence" value="ECO:0007669"/>
    <property type="project" value="InterPro"/>
</dbReference>
<feature type="chain" id="PRO_5015856980" evidence="3">
    <location>
        <begin position="20"/>
        <end position="282"/>
    </location>
</feature>
<evidence type="ECO:0000256" key="3">
    <source>
        <dbReference type="SAM" id="SignalP"/>
    </source>
</evidence>
<dbReference type="PANTHER" id="PTHR43580">
    <property type="entry name" value="OXIDOREDUCTASE GLYR1-RELATED"/>
    <property type="match status" value="1"/>
</dbReference>
<sequence length="282" mass="28988">MTKTAVTVLGLGAMGRALAEATLAAGHPTTVWNRSADKAADLVDRGAVRAATVAEAVGAAPVVIACVLDQPVLCEILDPAADALAGRALVNLTNGTPDEARRMAEWVAGHGADYLDGGIMAVPPMIGEPGALILYSGSREVFDRHRTVLDVLAEGDHLGADPGLAALYDLALLGGMYGMFAGARHAAALVATVGGDPVRFVEQRLVPWLNAVMPALSGSAEAGDPADSPVAMQRIAIANIIRASREQGLPADLLAHLLAPIAPPTDPQITDDVRRLADLTIG</sequence>
<feature type="domain" description="6-phosphogluconate dehydrogenase NADP-binding" evidence="4">
    <location>
        <begin position="6"/>
        <end position="154"/>
    </location>
</feature>
<dbReference type="AlphaFoldDB" id="A0A2W2GPF9"/>
<dbReference type="InterPro" id="IPR006115">
    <property type="entry name" value="6PGDH_NADP-bd"/>
</dbReference>
<dbReference type="PIRSF" id="PIRSF000103">
    <property type="entry name" value="HIBADH"/>
    <property type="match status" value="1"/>
</dbReference>
<evidence type="ECO:0000256" key="2">
    <source>
        <dbReference type="ARBA" id="ARBA00023002"/>
    </source>
</evidence>
<evidence type="ECO:0000259" key="5">
    <source>
        <dbReference type="Pfam" id="PF21761"/>
    </source>
</evidence>
<evidence type="ECO:0000256" key="1">
    <source>
        <dbReference type="ARBA" id="ARBA00009080"/>
    </source>
</evidence>
<dbReference type="RefSeq" id="WP_111167192.1">
    <property type="nucleotide sequence ID" value="NZ_POUA01000068.1"/>
</dbReference>
<dbReference type="Proteomes" id="UP000248544">
    <property type="component" value="Unassembled WGS sequence"/>
</dbReference>
<dbReference type="Pfam" id="PF21761">
    <property type="entry name" value="RedAm-like_C"/>
    <property type="match status" value="1"/>
</dbReference>
<dbReference type="PANTHER" id="PTHR43580:SF2">
    <property type="entry name" value="CYTOKINE-LIKE NUCLEAR FACTOR N-PAC"/>
    <property type="match status" value="1"/>
</dbReference>
<dbReference type="Gene3D" id="3.40.50.720">
    <property type="entry name" value="NAD(P)-binding Rossmann-like Domain"/>
    <property type="match status" value="1"/>
</dbReference>
<keyword evidence="2" id="KW-0560">Oxidoreductase</keyword>
<dbReference type="InterPro" id="IPR048666">
    <property type="entry name" value="RedAm-like_C"/>
</dbReference>
<feature type="domain" description="NADPH-dependent reductive aminase-like C-terminal" evidence="5">
    <location>
        <begin position="161"/>
        <end position="257"/>
    </location>
</feature>
<accession>A0A2W2GPF9</accession>
<comment type="similarity">
    <text evidence="1">Belongs to the HIBADH-related family.</text>
</comment>
<gene>
    <name evidence="6" type="ORF">C1I98_11640</name>
</gene>